<dbReference type="InterPro" id="IPR013216">
    <property type="entry name" value="Methyltransf_11"/>
</dbReference>
<dbReference type="EC" id="2.1.1.-" evidence="5"/>
<keyword evidence="1 5" id="KW-0489">Methyltransferase</keyword>
<dbReference type="EMBL" id="JACCFS010000001">
    <property type="protein sequence ID" value="NYJ37758.1"/>
    <property type="molecule type" value="Genomic_DNA"/>
</dbReference>
<dbReference type="InterPro" id="IPR029063">
    <property type="entry name" value="SAM-dependent_MTases_sf"/>
</dbReference>
<evidence type="ECO:0000259" key="4">
    <source>
        <dbReference type="SMART" id="SM00828"/>
    </source>
</evidence>
<dbReference type="Pfam" id="PF08241">
    <property type="entry name" value="Methyltransf_11"/>
    <property type="match status" value="1"/>
</dbReference>
<evidence type="ECO:0000256" key="3">
    <source>
        <dbReference type="ARBA" id="ARBA00022691"/>
    </source>
</evidence>
<sequence>MEANRQSPEIETIIKQYEQLTAVSEVILGGNLHVGYWPDGDRGSGSMREATDRLTDLLAEELDARPGQRILDAGCGTGRPALRLARTRRVDLLGVDISPGHVKQTTDHAREEGLSDQVTAEQADVMDLPFPDASFDAAWAVESLPHVPDRVRALGEIRRVLRPGGRVVFTICVERRPVSAPVREFLTDYYDTVNATYPPLASVPGMVVDAGLELVRLTDIGENIFSTMARVKEGFDEAAEDLESSVGLPRERTEKIARYALRFGELPESGYAVVVARRPVTWSSVEPG</sequence>
<dbReference type="Gene3D" id="3.40.50.150">
    <property type="entry name" value="Vaccinia Virus protein VP39"/>
    <property type="match status" value="1"/>
</dbReference>
<reference evidence="5 6" key="1">
    <citation type="submission" date="2020-07" db="EMBL/GenBank/DDBJ databases">
        <title>Sequencing the genomes of 1000 actinobacteria strains.</title>
        <authorList>
            <person name="Klenk H.-P."/>
        </authorList>
    </citation>
    <scope>NUCLEOTIDE SEQUENCE [LARGE SCALE GENOMIC DNA]</scope>
    <source>
        <strain evidence="5 6">DSM 44442</strain>
    </source>
</reference>
<dbReference type="PANTHER" id="PTHR44068:SF11">
    <property type="entry name" value="GERANYL DIPHOSPHATE 2-C-METHYLTRANSFERASE"/>
    <property type="match status" value="1"/>
</dbReference>
<dbReference type="Proteomes" id="UP000572051">
    <property type="component" value="Unassembled WGS sequence"/>
</dbReference>
<gene>
    <name evidence="5" type="ORF">HNR10_005639</name>
</gene>
<dbReference type="CDD" id="cd02440">
    <property type="entry name" value="AdoMet_MTases"/>
    <property type="match status" value="1"/>
</dbReference>
<keyword evidence="6" id="KW-1185">Reference proteome</keyword>
<keyword evidence="3" id="KW-0949">S-adenosyl-L-methionine</keyword>
<comment type="caution">
    <text evidence="5">The sequence shown here is derived from an EMBL/GenBank/DDBJ whole genome shotgun (WGS) entry which is preliminary data.</text>
</comment>
<keyword evidence="2 5" id="KW-0808">Transferase</keyword>
<evidence type="ECO:0000256" key="1">
    <source>
        <dbReference type="ARBA" id="ARBA00022603"/>
    </source>
</evidence>
<evidence type="ECO:0000313" key="6">
    <source>
        <dbReference type="Proteomes" id="UP000572051"/>
    </source>
</evidence>
<dbReference type="AlphaFoldDB" id="A0A7Z0JCS3"/>
<dbReference type="GO" id="GO:0008757">
    <property type="term" value="F:S-adenosylmethionine-dependent methyltransferase activity"/>
    <property type="evidence" value="ECO:0007669"/>
    <property type="project" value="InterPro"/>
</dbReference>
<feature type="domain" description="Polyketide synthase-like methyltransferase" evidence="4">
    <location>
        <begin position="23"/>
        <end position="258"/>
    </location>
</feature>
<evidence type="ECO:0000313" key="5">
    <source>
        <dbReference type="EMBL" id="NYJ37758.1"/>
    </source>
</evidence>
<dbReference type="GO" id="GO:0032259">
    <property type="term" value="P:methylation"/>
    <property type="evidence" value="ECO:0007669"/>
    <property type="project" value="UniProtKB-KW"/>
</dbReference>
<dbReference type="InterPro" id="IPR050447">
    <property type="entry name" value="Erg6_SMT_methyltransf"/>
</dbReference>
<dbReference type="InterPro" id="IPR020803">
    <property type="entry name" value="MeTfrase_dom"/>
</dbReference>
<organism evidence="5 6">
    <name type="scientific">Nocardiopsis aegyptia</name>
    <dbReference type="NCBI Taxonomy" id="220378"/>
    <lineage>
        <taxon>Bacteria</taxon>
        <taxon>Bacillati</taxon>
        <taxon>Actinomycetota</taxon>
        <taxon>Actinomycetes</taxon>
        <taxon>Streptosporangiales</taxon>
        <taxon>Nocardiopsidaceae</taxon>
        <taxon>Nocardiopsis</taxon>
    </lineage>
</organism>
<dbReference type="PANTHER" id="PTHR44068">
    <property type="entry name" value="ZGC:194242"/>
    <property type="match status" value="1"/>
</dbReference>
<name>A0A7Z0JCS3_9ACTN</name>
<protein>
    <submittedName>
        <fullName evidence="5">27-O-demethylrifamycin SV methyltransferase</fullName>
        <ecNumber evidence="5">2.1.1.-</ecNumber>
    </submittedName>
</protein>
<dbReference type="SUPFAM" id="SSF53335">
    <property type="entry name" value="S-adenosyl-L-methionine-dependent methyltransferases"/>
    <property type="match status" value="1"/>
</dbReference>
<accession>A0A7Z0JCS3</accession>
<evidence type="ECO:0000256" key="2">
    <source>
        <dbReference type="ARBA" id="ARBA00022679"/>
    </source>
</evidence>
<dbReference type="SMART" id="SM00828">
    <property type="entry name" value="PKS_MT"/>
    <property type="match status" value="1"/>
</dbReference>
<dbReference type="RefSeq" id="WP_179828749.1">
    <property type="nucleotide sequence ID" value="NZ_JACCFS010000001.1"/>
</dbReference>
<proteinExistence type="predicted"/>